<gene>
    <name evidence="14" type="ORF">D4764_0047280</name>
</gene>
<sequence>MCLNLNTSSVYRTQLPAPPRRGLRGHVTLEKKSLLKEISESCHDNTAGTSGLCALNDNWALPWLYIHVRWDLITYPIESSEHQNGGAANVTMKVLVVLTIAVVSGCQANLFYADAPKPQLEVLTDAFWDYVAKATQTADDTLQMVRKSQFGQDVSARLTESADMASKYAVSIQEQLPPGAQDLITKVTTEADVLRERVTQELSSVRNKLEPYTEDMKAKIQARVEQLKQELAPYADSVDSEALRATLMQKSEELKSSLEQSVKDLQAQLGPYTDDLKLKVDGHLQNFQQNLAPMSDKFQLEFSQRASMVKQMVAPYAEDLREKLDPYAQDLQAQLMSLYQSFVNAN</sequence>
<keyword evidence="15" id="KW-1185">Reference proteome</keyword>
<evidence type="ECO:0008006" key="16">
    <source>
        <dbReference type="Google" id="ProtNLM"/>
    </source>
</evidence>
<proteinExistence type="inferred from homology"/>
<comment type="function">
    <text evidence="13">Participates in the reverse transport of cholesterol from tissues to the liver for excretion by promoting cholesterol efflux from tissues and by acting as a cofactor for the lecithin cholesterol acyltransferase (LCAT).</text>
</comment>
<evidence type="ECO:0000256" key="9">
    <source>
        <dbReference type="ARBA" id="ARBA00023055"/>
    </source>
</evidence>
<dbReference type="GO" id="GO:0034364">
    <property type="term" value="C:high-density lipoprotein particle"/>
    <property type="evidence" value="ECO:0007669"/>
    <property type="project" value="UniProtKB-KW"/>
</dbReference>
<evidence type="ECO:0000256" key="13">
    <source>
        <dbReference type="ARBA" id="ARBA00037506"/>
    </source>
</evidence>
<dbReference type="GO" id="GO:0060228">
    <property type="term" value="F:phosphatidylcholine-sterol O-acyltransferase activator activity"/>
    <property type="evidence" value="ECO:0007669"/>
    <property type="project" value="TreeGrafter"/>
</dbReference>
<dbReference type="EMBL" id="RHFK02000680">
    <property type="protein sequence ID" value="TWW53430.1"/>
    <property type="molecule type" value="Genomic_DNA"/>
</dbReference>
<keyword evidence="5" id="KW-0153">Cholesterol metabolism</keyword>
<evidence type="ECO:0000256" key="3">
    <source>
        <dbReference type="ARBA" id="ARBA00022448"/>
    </source>
</evidence>
<keyword evidence="9" id="KW-0445">Lipid transport</keyword>
<evidence type="ECO:0000256" key="12">
    <source>
        <dbReference type="ARBA" id="ARBA00023221"/>
    </source>
</evidence>
<evidence type="ECO:0000256" key="5">
    <source>
        <dbReference type="ARBA" id="ARBA00022548"/>
    </source>
</evidence>
<dbReference type="FunFam" id="1.20.120.20:FF:000008">
    <property type="entry name" value="Apolipoprotein A-IV a"/>
    <property type="match status" value="1"/>
</dbReference>
<dbReference type="Proteomes" id="UP000324091">
    <property type="component" value="Unassembled WGS sequence"/>
</dbReference>
<dbReference type="GO" id="GO:1903561">
    <property type="term" value="C:extracellular vesicle"/>
    <property type="evidence" value="ECO:0007669"/>
    <property type="project" value="TreeGrafter"/>
</dbReference>
<dbReference type="GO" id="GO:0120020">
    <property type="term" value="F:cholesterol transfer activity"/>
    <property type="evidence" value="ECO:0007669"/>
    <property type="project" value="TreeGrafter"/>
</dbReference>
<dbReference type="InterPro" id="IPR050163">
    <property type="entry name" value="Apolipoprotein_A1/A4/E"/>
</dbReference>
<evidence type="ECO:0000256" key="6">
    <source>
        <dbReference type="ARBA" id="ARBA00022729"/>
    </source>
</evidence>
<comment type="subcellular location">
    <subcellularLocation>
        <location evidence="1">Secreted</location>
    </subcellularLocation>
</comment>
<dbReference type="PANTHER" id="PTHR18976:SF28">
    <property type="entry name" value="APOLIPOPROTEIN A-IV-RELATED"/>
    <property type="match status" value="1"/>
</dbReference>
<evidence type="ECO:0000256" key="4">
    <source>
        <dbReference type="ARBA" id="ARBA00022525"/>
    </source>
</evidence>
<evidence type="ECO:0000256" key="7">
    <source>
        <dbReference type="ARBA" id="ARBA00022737"/>
    </source>
</evidence>
<evidence type="ECO:0000313" key="14">
    <source>
        <dbReference type="EMBL" id="TWW53430.1"/>
    </source>
</evidence>
<dbReference type="GO" id="GO:0034361">
    <property type="term" value="C:very-low-density lipoprotein particle"/>
    <property type="evidence" value="ECO:0007669"/>
    <property type="project" value="TreeGrafter"/>
</dbReference>
<keyword evidence="8" id="KW-0345">HDL</keyword>
<dbReference type="GO" id="GO:0033344">
    <property type="term" value="P:cholesterol efflux"/>
    <property type="evidence" value="ECO:0007669"/>
    <property type="project" value="TreeGrafter"/>
</dbReference>
<dbReference type="GO" id="GO:0033700">
    <property type="term" value="P:phospholipid efflux"/>
    <property type="evidence" value="ECO:0007669"/>
    <property type="project" value="TreeGrafter"/>
</dbReference>
<evidence type="ECO:0000256" key="1">
    <source>
        <dbReference type="ARBA" id="ARBA00004613"/>
    </source>
</evidence>
<keyword evidence="7" id="KW-0677">Repeat</keyword>
<dbReference type="InterPro" id="IPR000074">
    <property type="entry name" value="ApoA_E"/>
</dbReference>
<evidence type="ECO:0000256" key="11">
    <source>
        <dbReference type="ARBA" id="ARBA00023166"/>
    </source>
</evidence>
<dbReference type="Pfam" id="PF01442">
    <property type="entry name" value="Apolipoprotein"/>
    <property type="match status" value="1"/>
</dbReference>
<dbReference type="GO" id="GO:0042627">
    <property type="term" value="C:chylomicron"/>
    <property type="evidence" value="ECO:0007669"/>
    <property type="project" value="TreeGrafter"/>
</dbReference>
<keyword evidence="11" id="KW-1207">Sterol metabolism</keyword>
<evidence type="ECO:0000256" key="8">
    <source>
        <dbReference type="ARBA" id="ARBA00022850"/>
    </source>
</evidence>
<evidence type="ECO:0000313" key="15">
    <source>
        <dbReference type="Proteomes" id="UP000324091"/>
    </source>
</evidence>
<evidence type="ECO:0000256" key="2">
    <source>
        <dbReference type="ARBA" id="ARBA00008788"/>
    </source>
</evidence>
<keyword evidence="3" id="KW-0813">Transport</keyword>
<dbReference type="FunFam" id="1.20.120.20:FF:000007">
    <property type="entry name" value="Apolipoprotein A-IV a"/>
    <property type="match status" value="1"/>
</dbReference>
<keyword evidence="4" id="KW-0964">Secreted</keyword>
<organism evidence="14 15">
    <name type="scientific">Takifugu flavidus</name>
    <name type="common">sansaifugu</name>
    <dbReference type="NCBI Taxonomy" id="433684"/>
    <lineage>
        <taxon>Eukaryota</taxon>
        <taxon>Metazoa</taxon>
        <taxon>Chordata</taxon>
        <taxon>Craniata</taxon>
        <taxon>Vertebrata</taxon>
        <taxon>Euteleostomi</taxon>
        <taxon>Actinopterygii</taxon>
        <taxon>Neopterygii</taxon>
        <taxon>Teleostei</taxon>
        <taxon>Neoteleostei</taxon>
        <taxon>Acanthomorphata</taxon>
        <taxon>Eupercaria</taxon>
        <taxon>Tetraodontiformes</taxon>
        <taxon>Tetradontoidea</taxon>
        <taxon>Tetraodontidae</taxon>
        <taxon>Takifugu</taxon>
    </lineage>
</organism>
<dbReference type="PANTHER" id="PTHR18976">
    <property type="entry name" value="APOLIPOPROTEIN"/>
    <property type="match status" value="1"/>
</dbReference>
<dbReference type="SUPFAM" id="SSF58113">
    <property type="entry name" value="Apolipoprotein A-I"/>
    <property type="match status" value="1"/>
</dbReference>
<name>A0A5C6MJA4_9TELE</name>
<dbReference type="GO" id="GO:0042157">
    <property type="term" value="P:lipoprotein metabolic process"/>
    <property type="evidence" value="ECO:0007669"/>
    <property type="project" value="InterPro"/>
</dbReference>
<comment type="caution">
    <text evidence="14">The sequence shown here is derived from an EMBL/GenBank/DDBJ whole genome shotgun (WGS) entry which is preliminary data.</text>
</comment>
<dbReference type="AlphaFoldDB" id="A0A5C6MJA4"/>
<comment type="similarity">
    <text evidence="2">Belongs to the apolipoprotein A1/A4/E family.</text>
</comment>
<dbReference type="GO" id="GO:0008203">
    <property type="term" value="P:cholesterol metabolic process"/>
    <property type="evidence" value="ECO:0007669"/>
    <property type="project" value="UniProtKB-KW"/>
</dbReference>
<keyword evidence="12" id="KW-0753">Steroid metabolism</keyword>
<dbReference type="GO" id="GO:0055090">
    <property type="term" value="P:acylglycerol homeostasis"/>
    <property type="evidence" value="ECO:0007669"/>
    <property type="project" value="TreeGrafter"/>
</dbReference>
<dbReference type="GO" id="GO:0034362">
    <property type="term" value="C:low-density lipoprotein particle"/>
    <property type="evidence" value="ECO:0007669"/>
    <property type="project" value="TreeGrafter"/>
</dbReference>
<evidence type="ECO:0000256" key="10">
    <source>
        <dbReference type="ARBA" id="ARBA00023098"/>
    </source>
</evidence>
<dbReference type="Gene3D" id="1.20.120.20">
    <property type="entry name" value="Apolipoprotein"/>
    <property type="match status" value="2"/>
</dbReference>
<accession>A0A5C6MJA4</accession>
<protein>
    <recommendedName>
        <fullName evidence="16">Apolipoprotein A-IV</fullName>
    </recommendedName>
</protein>
<keyword evidence="10" id="KW-0443">Lipid metabolism</keyword>
<reference evidence="14 15" key="1">
    <citation type="submission" date="2019-04" db="EMBL/GenBank/DDBJ databases">
        <title>Chromosome genome assembly for Takifugu flavidus.</title>
        <authorList>
            <person name="Xiao S."/>
        </authorList>
    </citation>
    <scope>NUCLEOTIDE SEQUENCE [LARGE SCALE GENOMIC DNA]</scope>
    <source>
        <strain evidence="14">HTHZ2018</strain>
        <tissue evidence="14">Muscle</tissue>
    </source>
</reference>
<keyword evidence="6" id="KW-0732">Signal</keyword>
<dbReference type="GO" id="GO:0005543">
    <property type="term" value="F:phospholipid binding"/>
    <property type="evidence" value="ECO:0007669"/>
    <property type="project" value="TreeGrafter"/>
</dbReference>